<dbReference type="EMBL" id="VSRR010000975">
    <property type="protein sequence ID" value="MPC21439.1"/>
    <property type="molecule type" value="Genomic_DNA"/>
</dbReference>
<feature type="compositionally biased region" description="Low complexity" evidence="1">
    <location>
        <begin position="194"/>
        <end position="207"/>
    </location>
</feature>
<gene>
    <name evidence="2" type="ORF">E2C01_014426</name>
</gene>
<sequence>MVYGYSRAAQTMRVNYAWVVLCGLRRGVAVLHITLREGKSLLSAASIHCLSPSPYSPIPGSQAASTSLSLSLLSTQTASYRLLINRVPPIFLPSLAAQTLHTNNIRHIADQNCQSAAASRSHQNDNSLIPHLLAPRQRQPRVTCPAAPFPPHAYGETLSRSTYYQVTVAESKISSFPIFSPITPNDSFLSPRHTTTTSTTTTTATNTSTTTTTTTIIIITDTTTKTIIITTTTTTNTTTTTTTTTNTTTTTTNTTLFLHIPANIM</sequence>
<evidence type="ECO:0000313" key="3">
    <source>
        <dbReference type="Proteomes" id="UP000324222"/>
    </source>
</evidence>
<evidence type="ECO:0000313" key="2">
    <source>
        <dbReference type="EMBL" id="MPC21439.1"/>
    </source>
</evidence>
<accession>A0A5B7DK45</accession>
<keyword evidence="3" id="KW-1185">Reference proteome</keyword>
<evidence type="ECO:0000256" key="1">
    <source>
        <dbReference type="SAM" id="MobiDB-lite"/>
    </source>
</evidence>
<organism evidence="2 3">
    <name type="scientific">Portunus trituberculatus</name>
    <name type="common">Swimming crab</name>
    <name type="synonym">Neptunus trituberculatus</name>
    <dbReference type="NCBI Taxonomy" id="210409"/>
    <lineage>
        <taxon>Eukaryota</taxon>
        <taxon>Metazoa</taxon>
        <taxon>Ecdysozoa</taxon>
        <taxon>Arthropoda</taxon>
        <taxon>Crustacea</taxon>
        <taxon>Multicrustacea</taxon>
        <taxon>Malacostraca</taxon>
        <taxon>Eumalacostraca</taxon>
        <taxon>Eucarida</taxon>
        <taxon>Decapoda</taxon>
        <taxon>Pleocyemata</taxon>
        <taxon>Brachyura</taxon>
        <taxon>Eubrachyura</taxon>
        <taxon>Portunoidea</taxon>
        <taxon>Portunidae</taxon>
        <taxon>Portuninae</taxon>
        <taxon>Portunus</taxon>
    </lineage>
</organism>
<proteinExistence type="predicted"/>
<protein>
    <submittedName>
        <fullName evidence="2">Uncharacterized protein</fullName>
    </submittedName>
</protein>
<dbReference type="AlphaFoldDB" id="A0A5B7DK45"/>
<name>A0A5B7DK45_PORTR</name>
<reference evidence="2 3" key="1">
    <citation type="submission" date="2019-05" db="EMBL/GenBank/DDBJ databases">
        <title>Another draft genome of Portunus trituberculatus and its Hox gene families provides insights of decapod evolution.</title>
        <authorList>
            <person name="Jeong J.-H."/>
            <person name="Song I."/>
            <person name="Kim S."/>
            <person name="Choi T."/>
            <person name="Kim D."/>
            <person name="Ryu S."/>
            <person name="Kim W."/>
        </authorList>
    </citation>
    <scope>NUCLEOTIDE SEQUENCE [LARGE SCALE GENOMIC DNA]</scope>
    <source>
        <tissue evidence="2">Muscle</tissue>
    </source>
</reference>
<dbReference type="Proteomes" id="UP000324222">
    <property type="component" value="Unassembled WGS sequence"/>
</dbReference>
<feature type="region of interest" description="Disordered" evidence="1">
    <location>
        <begin position="187"/>
        <end position="207"/>
    </location>
</feature>
<comment type="caution">
    <text evidence="2">The sequence shown here is derived from an EMBL/GenBank/DDBJ whole genome shotgun (WGS) entry which is preliminary data.</text>
</comment>